<dbReference type="EMBL" id="JAOYFB010000037">
    <property type="protein sequence ID" value="KAK4024605.1"/>
    <property type="molecule type" value="Genomic_DNA"/>
</dbReference>
<keyword evidence="2" id="KW-1185">Reference proteome</keyword>
<comment type="caution">
    <text evidence="1">The sequence shown here is derived from an EMBL/GenBank/DDBJ whole genome shotgun (WGS) entry which is preliminary data.</text>
</comment>
<gene>
    <name evidence="1" type="ORF">OUZ56_010028</name>
</gene>
<proteinExistence type="predicted"/>
<protein>
    <submittedName>
        <fullName evidence="1">Uncharacterized protein</fullName>
    </submittedName>
</protein>
<reference evidence="1 2" key="1">
    <citation type="journal article" date="2023" name="Nucleic Acids Res.">
        <title>The hologenome of Daphnia magna reveals possible DNA methylation and microbiome-mediated evolution of the host genome.</title>
        <authorList>
            <person name="Chaturvedi A."/>
            <person name="Li X."/>
            <person name="Dhandapani V."/>
            <person name="Marshall H."/>
            <person name="Kissane S."/>
            <person name="Cuenca-Cambronero M."/>
            <person name="Asole G."/>
            <person name="Calvet F."/>
            <person name="Ruiz-Romero M."/>
            <person name="Marangio P."/>
            <person name="Guigo R."/>
            <person name="Rago D."/>
            <person name="Mirbahai L."/>
            <person name="Eastwood N."/>
            <person name="Colbourne J.K."/>
            <person name="Zhou J."/>
            <person name="Mallon E."/>
            <person name="Orsini L."/>
        </authorList>
    </citation>
    <scope>NUCLEOTIDE SEQUENCE [LARGE SCALE GENOMIC DNA]</scope>
    <source>
        <strain evidence="1">LRV0_1</strain>
    </source>
</reference>
<evidence type="ECO:0000313" key="1">
    <source>
        <dbReference type="EMBL" id="KAK4024605.1"/>
    </source>
</evidence>
<sequence>MKDNISFNVGDGSWNQGHYRSPWTVMENILDLSSINLVFLLSGHLSKQINVFRDNLDFHPAYPGNVRLSCHGGMRHFRLFGGMSAVLQLKEKYLSLGVIGQKTPGASSPRLPTTYLAGRAQKRVED</sequence>
<accession>A0ABR0AHK3</accession>
<name>A0ABR0AHK3_9CRUS</name>
<evidence type="ECO:0000313" key="2">
    <source>
        <dbReference type="Proteomes" id="UP001234178"/>
    </source>
</evidence>
<organism evidence="1 2">
    <name type="scientific">Daphnia magna</name>
    <dbReference type="NCBI Taxonomy" id="35525"/>
    <lineage>
        <taxon>Eukaryota</taxon>
        <taxon>Metazoa</taxon>
        <taxon>Ecdysozoa</taxon>
        <taxon>Arthropoda</taxon>
        <taxon>Crustacea</taxon>
        <taxon>Branchiopoda</taxon>
        <taxon>Diplostraca</taxon>
        <taxon>Cladocera</taxon>
        <taxon>Anomopoda</taxon>
        <taxon>Daphniidae</taxon>
        <taxon>Daphnia</taxon>
    </lineage>
</organism>
<dbReference type="Proteomes" id="UP001234178">
    <property type="component" value="Unassembled WGS sequence"/>
</dbReference>